<proteinExistence type="predicted"/>
<evidence type="ECO:0008006" key="4">
    <source>
        <dbReference type="Google" id="ProtNLM"/>
    </source>
</evidence>
<evidence type="ECO:0000313" key="2">
    <source>
        <dbReference type="EMBL" id="ASR50156.1"/>
    </source>
</evidence>
<protein>
    <recommendedName>
        <fullName evidence="4">DUF3137 domain-containing protein</fullName>
    </recommendedName>
</protein>
<reference evidence="2 3" key="1">
    <citation type="submission" date="2017-03" db="EMBL/GenBank/DDBJ databases">
        <title>Complete genome sequence of Blastomonas fulva degrading microcsystin LR.</title>
        <authorList>
            <person name="Lee H.-g."/>
            <person name="Jin L."/>
            <person name="oh H.-M."/>
        </authorList>
    </citation>
    <scope>NUCLEOTIDE SEQUENCE [LARGE SCALE GENOMIC DNA]</scope>
    <source>
        <strain evidence="2 3">T2</strain>
    </source>
</reference>
<dbReference type="Proteomes" id="UP000258016">
    <property type="component" value="Chromosome"/>
</dbReference>
<dbReference type="InterPro" id="IPR021484">
    <property type="entry name" value="DUF3137"/>
</dbReference>
<feature type="transmembrane region" description="Helical" evidence="1">
    <location>
        <begin position="38"/>
        <end position="55"/>
    </location>
</feature>
<keyword evidence="1" id="KW-0472">Membrane</keyword>
<gene>
    <name evidence="2" type="ORF">B5J99_00615</name>
</gene>
<evidence type="ECO:0000256" key="1">
    <source>
        <dbReference type="SAM" id="Phobius"/>
    </source>
</evidence>
<dbReference type="EMBL" id="CP020083">
    <property type="protein sequence ID" value="ASR50156.1"/>
    <property type="molecule type" value="Genomic_DNA"/>
</dbReference>
<organism evidence="2 3">
    <name type="scientific">Blastomonas fulva</name>
    <dbReference type="NCBI Taxonomy" id="1550728"/>
    <lineage>
        <taxon>Bacteria</taxon>
        <taxon>Pseudomonadati</taxon>
        <taxon>Pseudomonadota</taxon>
        <taxon>Alphaproteobacteria</taxon>
        <taxon>Sphingomonadales</taxon>
        <taxon>Sphingomonadaceae</taxon>
        <taxon>Blastomonas</taxon>
    </lineage>
</organism>
<evidence type="ECO:0000313" key="3">
    <source>
        <dbReference type="Proteomes" id="UP000258016"/>
    </source>
</evidence>
<sequence length="312" mass="34784">MPMITVPDVDTLMAGDLGTWLTGQDQARKDAKSRAAKWWIAGAVIGLPFLLGLAIEGFLGQLFALIGMGIMAICAGKGAMIRQAVVTSLKTQMNTTLARTLGISYSAAASIGEEFELACRFDLLPSYTRKTCQDLWQGDLGGTRFNLYEATLIERRGSGKNARDVTVFSGVILKMHFARDFHGVTLIERQRMRLALFGDSQTKDGIRLERVKMVDPRFEKAFDVYGSDGVEARYLVHPAYCERLIALEDKFEGKKLKALFHRGDVIVTMESDDLFESGSLDPRRDRELLARTIEQFRAMADMITSLNERPRG</sequence>
<keyword evidence="1" id="KW-1133">Transmembrane helix</keyword>
<dbReference type="Pfam" id="PF11335">
    <property type="entry name" value="DUF3137"/>
    <property type="match status" value="1"/>
</dbReference>
<accession>A0ABM6M2Y2</accession>
<keyword evidence="3" id="KW-1185">Reference proteome</keyword>
<name>A0ABM6M2Y2_9SPHN</name>
<keyword evidence="1" id="KW-0812">Transmembrane</keyword>
<feature type="transmembrane region" description="Helical" evidence="1">
    <location>
        <begin position="61"/>
        <end position="80"/>
    </location>
</feature>